<comment type="caution">
    <text evidence="3">The sequence shown here is derived from an EMBL/GenBank/DDBJ whole genome shotgun (WGS) entry which is preliminary data.</text>
</comment>
<dbReference type="AlphaFoldDB" id="A0A2T4YS83"/>
<feature type="transmembrane region" description="Helical" evidence="2">
    <location>
        <begin position="12"/>
        <end position="31"/>
    </location>
</feature>
<protein>
    <submittedName>
        <fullName evidence="3">Uncharacterized protein</fullName>
    </submittedName>
</protein>
<name>A0A2T4YS83_9SPHN</name>
<reference evidence="3 4" key="1">
    <citation type="submission" date="2018-04" db="EMBL/GenBank/DDBJ databases">
        <title>Genomic Encyclopedia of Type Strains, Phase III (KMG-III): the genomes of soil and plant-associated and newly described type strains.</title>
        <authorList>
            <person name="Whitman W."/>
        </authorList>
    </citation>
    <scope>NUCLEOTIDE SEQUENCE [LARGE SCALE GENOMIC DNA]</scope>
    <source>
        <strain evidence="3 4">NW12</strain>
    </source>
</reference>
<feature type="transmembrane region" description="Helical" evidence="2">
    <location>
        <begin position="37"/>
        <end position="54"/>
    </location>
</feature>
<keyword evidence="4" id="KW-1185">Reference proteome</keyword>
<keyword evidence="2" id="KW-1133">Transmembrane helix</keyword>
<evidence type="ECO:0000313" key="3">
    <source>
        <dbReference type="EMBL" id="PTM46651.1"/>
    </source>
</evidence>
<accession>A0A2T4YS83</accession>
<evidence type="ECO:0000313" key="4">
    <source>
        <dbReference type="Proteomes" id="UP000240996"/>
    </source>
</evidence>
<evidence type="ECO:0000256" key="2">
    <source>
        <dbReference type="SAM" id="Phobius"/>
    </source>
</evidence>
<gene>
    <name evidence="3" type="ORF">C8J24_0018</name>
</gene>
<proteinExistence type="predicted"/>
<dbReference type="Proteomes" id="UP000240996">
    <property type="component" value="Unassembled WGS sequence"/>
</dbReference>
<feature type="region of interest" description="Disordered" evidence="1">
    <location>
        <begin position="85"/>
        <end position="108"/>
    </location>
</feature>
<keyword evidence="2" id="KW-0812">Transmembrane</keyword>
<keyword evidence="2" id="KW-0472">Membrane</keyword>
<dbReference type="EMBL" id="PZZN01000001">
    <property type="protein sequence ID" value="PTM46651.1"/>
    <property type="molecule type" value="Genomic_DNA"/>
</dbReference>
<evidence type="ECO:0000256" key="1">
    <source>
        <dbReference type="SAM" id="MobiDB-lite"/>
    </source>
</evidence>
<organism evidence="3 4">
    <name type="scientific">Sphingomonas aerolata</name>
    <dbReference type="NCBI Taxonomy" id="185951"/>
    <lineage>
        <taxon>Bacteria</taxon>
        <taxon>Pseudomonadati</taxon>
        <taxon>Pseudomonadota</taxon>
        <taxon>Alphaproteobacteria</taxon>
        <taxon>Sphingomonadales</taxon>
        <taxon>Sphingomonadaceae</taxon>
        <taxon>Sphingomonas</taxon>
    </lineage>
</organism>
<sequence>MPRVNAVRSSTYRLVKLLCGGMMILAAPLLTPVPGPAGVFVFAGGMVLVLRNSPRARRRWGRLKRRWPRGGHFVDRMMRRRSALRRHARDRAAAVSQRIDSAKTERAN</sequence>